<dbReference type="EMBL" id="AP023322">
    <property type="protein sequence ID" value="BCI62561.1"/>
    <property type="molecule type" value="Genomic_DNA"/>
</dbReference>
<name>A0A7G1HVK1_9BACT</name>
<proteinExistence type="predicted"/>
<gene>
    <name evidence="3" type="ORF">Cop2CBH44_09140</name>
</gene>
<evidence type="ECO:0000313" key="3">
    <source>
        <dbReference type="EMBL" id="BCI62561.1"/>
    </source>
</evidence>
<evidence type="ECO:0000256" key="1">
    <source>
        <dbReference type="SAM" id="SignalP"/>
    </source>
</evidence>
<feature type="signal peptide" evidence="1">
    <location>
        <begin position="1"/>
        <end position="21"/>
    </location>
</feature>
<dbReference type="Pfam" id="PF13568">
    <property type="entry name" value="OMP_b-brl_2"/>
    <property type="match status" value="1"/>
</dbReference>
<keyword evidence="4" id="KW-1185">Reference proteome</keyword>
<keyword evidence="1" id="KW-0732">Signal</keyword>
<sequence length="289" mass="32340">MKKKIIILACSGLISVLSANAQNVKGHELSVFGDYGLSTLNYNSSLGDVKNGLGGSFGLDYTYYFSKSFGLGTGFGVSFYNAKSKIDRMDISYRSRDFEGSDFIFRSEITDYEEKQKTMMFKIPVMFRYRTSNDMFYAGVGVKLGIPVKSTFKAKNVNLKNTGFYEYENVEYDSPEFLGFGNFKRDSDGDIDFKLACIVSAEFGMKWKLSENIAVKTGVYVDYGVNNIYKEKPGNMFVSYNSLSPEKFVCKSVMDSRYTGTDGVAIDFVDKVIPIAAGIKLSFVFDLSK</sequence>
<organism evidence="3 4">
    <name type="scientific">Coprobacter secundus subsp. similis</name>
    <dbReference type="NCBI Taxonomy" id="2751153"/>
    <lineage>
        <taxon>Bacteria</taxon>
        <taxon>Pseudomonadati</taxon>
        <taxon>Bacteroidota</taxon>
        <taxon>Bacteroidia</taxon>
        <taxon>Bacteroidales</taxon>
        <taxon>Barnesiellaceae</taxon>
        <taxon>Coprobacter</taxon>
    </lineage>
</organism>
<dbReference type="InterPro" id="IPR025665">
    <property type="entry name" value="Beta-barrel_OMP_2"/>
</dbReference>
<feature type="chain" id="PRO_5028896007" description="Outer membrane protein beta-barrel domain-containing protein" evidence="1">
    <location>
        <begin position="22"/>
        <end position="289"/>
    </location>
</feature>
<feature type="domain" description="Outer membrane protein beta-barrel" evidence="2">
    <location>
        <begin position="46"/>
        <end position="228"/>
    </location>
</feature>
<dbReference type="RefSeq" id="WP_021929478.1">
    <property type="nucleotide sequence ID" value="NZ_AP023322.1"/>
</dbReference>
<evidence type="ECO:0000259" key="2">
    <source>
        <dbReference type="Pfam" id="PF13568"/>
    </source>
</evidence>
<accession>A0A7G1HVK1</accession>
<dbReference type="KEGG" id="copr:Cop2CBH44_09140"/>
<evidence type="ECO:0000313" key="4">
    <source>
        <dbReference type="Proteomes" id="UP000594042"/>
    </source>
</evidence>
<dbReference type="AlphaFoldDB" id="A0A7G1HVK1"/>
<dbReference type="Proteomes" id="UP000594042">
    <property type="component" value="Chromosome"/>
</dbReference>
<protein>
    <recommendedName>
        <fullName evidence="2">Outer membrane protein beta-barrel domain-containing protein</fullName>
    </recommendedName>
</protein>
<reference evidence="4" key="1">
    <citation type="submission" date="2020-07" db="EMBL/GenBank/DDBJ databases">
        <title>Complete genome sequencing of Coprobacter sp. strain 2CBH44.</title>
        <authorList>
            <person name="Sakamoto M."/>
            <person name="Murakami T."/>
            <person name="Mori H."/>
        </authorList>
    </citation>
    <scope>NUCLEOTIDE SEQUENCE [LARGE SCALE GENOMIC DNA]</scope>
    <source>
        <strain evidence="4">2CBH44</strain>
    </source>
</reference>